<dbReference type="Proteomes" id="UP000470876">
    <property type="component" value="Unassembled WGS sequence"/>
</dbReference>
<keyword evidence="1" id="KW-0812">Transmembrane</keyword>
<evidence type="ECO:0000256" key="1">
    <source>
        <dbReference type="SAM" id="Phobius"/>
    </source>
</evidence>
<protein>
    <submittedName>
        <fullName evidence="2">Uncharacterized protein</fullName>
    </submittedName>
</protein>
<feature type="transmembrane region" description="Helical" evidence="1">
    <location>
        <begin position="284"/>
        <end position="304"/>
    </location>
</feature>
<reference evidence="2 3" key="1">
    <citation type="submission" date="2020-01" db="EMBL/GenBank/DDBJ databases">
        <title>Genetics and antimicrobial susceptibilities of Nocardia species isolated from the soil; a comparison with species isolated from humans.</title>
        <authorList>
            <person name="Carrasco G."/>
            <person name="Monzon S."/>
            <person name="Sansegundo M."/>
            <person name="Garcia E."/>
            <person name="Garrido N."/>
            <person name="Medina M.J."/>
            <person name="Villalon P."/>
            <person name="Ramirez-Arocha A.C."/>
            <person name="Jimenez P."/>
            <person name="Cuesta I."/>
            <person name="Valdezate S."/>
        </authorList>
    </citation>
    <scope>NUCLEOTIDE SEQUENCE [LARGE SCALE GENOMIC DNA]</scope>
    <source>
        <strain evidence="2 3">CNM20110649</strain>
    </source>
</reference>
<evidence type="ECO:0000313" key="2">
    <source>
        <dbReference type="EMBL" id="NEW56847.1"/>
    </source>
</evidence>
<feature type="transmembrane region" description="Helical" evidence="1">
    <location>
        <begin position="117"/>
        <end position="137"/>
    </location>
</feature>
<dbReference type="RefSeq" id="WP_163837624.1">
    <property type="nucleotide sequence ID" value="NZ_JAAGUX010000022.1"/>
</dbReference>
<feature type="transmembrane region" description="Helical" evidence="1">
    <location>
        <begin position="310"/>
        <end position="332"/>
    </location>
</feature>
<feature type="transmembrane region" description="Helical" evidence="1">
    <location>
        <begin position="257"/>
        <end position="277"/>
    </location>
</feature>
<evidence type="ECO:0000313" key="3">
    <source>
        <dbReference type="Proteomes" id="UP000470876"/>
    </source>
</evidence>
<organism evidence="2 3">
    <name type="scientific">Nocardia cyriacigeorgica</name>
    <dbReference type="NCBI Taxonomy" id="135487"/>
    <lineage>
        <taxon>Bacteria</taxon>
        <taxon>Bacillati</taxon>
        <taxon>Actinomycetota</taxon>
        <taxon>Actinomycetes</taxon>
        <taxon>Mycobacteriales</taxon>
        <taxon>Nocardiaceae</taxon>
        <taxon>Nocardia</taxon>
    </lineage>
</organism>
<accession>A0ABX0CLQ5</accession>
<keyword evidence="3" id="KW-1185">Reference proteome</keyword>
<feature type="transmembrane region" description="Helical" evidence="1">
    <location>
        <begin position="6"/>
        <end position="28"/>
    </location>
</feature>
<proteinExistence type="predicted"/>
<dbReference type="EMBL" id="JAAGUX010000022">
    <property type="protein sequence ID" value="NEW56847.1"/>
    <property type="molecule type" value="Genomic_DNA"/>
</dbReference>
<feature type="transmembrane region" description="Helical" evidence="1">
    <location>
        <begin position="199"/>
        <end position="217"/>
    </location>
</feature>
<feature type="transmembrane region" description="Helical" evidence="1">
    <location>
        <begin position="73"/>
        <end position="89"/>
    </location>
</feature>
<keyword evidence="1" id="KW-1133">Transmembrane helix</keyword>
<feature type="transmembrane region" description="Helical" evidence="1">
    <location>
        <begin position="49"/>
        <end position="67"/>
    </location>
</feature>
<gene>
    <name evidence="2" type="ORF">GV794_14460</name>
</gene>
<comment type="caution">
    <text evidence="2">The sequence shown here is derived from an EMBL/GenBank/DDBJ whole genome shotgun (WGS) entry which is preliminary data.</text>
</comment>
<name>A0ABX0CLQ5_9NOCA</name>
<feature type="transmembrane region" description="Helical" evidence="1">
    <location>
        <begin position="224"/>
        <end position="245"/>
    </location>
</feature>
<keyword evidence="1" id="KW-0472">Membrane</keyword>
<sequence>MAMISAVQAAFIVSLPLNTFAVTKYLMLGRRALSWNFSPVFGIALPRRLVLIGNVAAPPGVSVALVALSERDFLRNVVVIGLLGFWLLCKNLRVSNHSFLAVVTIVMLSLSSDRASAAATTAAVLAAMYAAAGIAKLNRGYLRGERSLGRRVVELNLNNNSDLLARTPAGLRRLMNLAAMVVVPGAEIILAVAMIVGAPLLWCLLVGLLLHFAFGISGNFEFSMVAVAVWLALVVLSQPVSLGQVVDRVVSAGPGTVVYLAILVAATGAWQCTWHYLNRRSGLINELFAALFFGVLSLASLVTVDSAVTVAVGVVPLLLTLMSTVGAVVVGARLEFAFAMLSNLRPYGTDWIYLVPRPLIEPRYYFLRLPQQIPVSLLSHVPPVFLKAATSGEMAVHRSTATWLARAFRDHGATLVACRALADPRLGRMMPMVAEDISGWTDLSSDRACCLLFPPLIPAVLSDPVVG</sequence>